<protein>
    <submittedName>
        <fullName evidence="1">Uncharacterized protein</fullName>
    </submittedName>
</protein>
<dbReference type="Gramene" id="TKW26876">
    <property type="protein sequence ID" value="TKW26876"/>
    <property type="gene ID" value="SEVIR_3G219900v2"/>
</dbReference>
<dbReference type="AlphaFoldDB" id="A0A4V6D9S2"/>
<dbReference type="Proteomes" id="UP000298652">
    <property type="component" value="Chromosome 3"/>
</dbReference>
<sequence length="63" mass="6358">MTPRSGTSGRRCRAASPTPARLCPRCWGSWTTSSSLVARLSKSAVGGNLISSGWSGGSGSAST</sequence>
<keyword evidence="2" id="KW-1185">Reference proteome</keyword>
<evidence type="ECO:0000313" key="2">
    <source>
        <dbReference type="Proteomes" id="UP000298652"/>
    </source>
</evidence>
<proteinExistence type="predicted"/>
<accession>A0A4V6D9S2</accession>
<dbReference type="EMBL" id="CM016554">
    <property type="protein sequence ID" value="TKW26876.1"/>
    <property type="molecule type" value="Genomic_DNA"/>
</dbReference>
<evidence type="ECO:0000313" key="1">
    <source>
        <dbReference type="EMBL" id="TKW26876.1"/>
    </source>
</evidence>
<organism evidence="1 2">
    <name type="scientific">Setaria viridis</name>
    <name type="common">Green bristlegrass</name>
    <name type="synonym">Setaria italica subsp. viridis</name>
    <dbReference type="NCBI Taxonomy" id="4556"/>
    <lineage>
        <taxon>Eukaryota</taxon>
        <taxon>Viridiplantae</taxon>
        <taxon>Streptophyta</taxon>
        <taxon>Embryophyta</taxon>
        <taxon>Tracheophyta</taxon>
        <taxon>Spermatophyta</taxon>
        <taxon>Magnoliopsida</taxon>
        <taxon>Liliopsida</taxon>
        <taxon>Poales</taxon>
        <taxon>Poaceae</taxon>
        <taxon>PACMAD clade</taxon>
        <taxon>Panicoideae</taxon>
        <taxon>Panicodae</taxon>
        <taxon>Paniceae</taxon>
        <taxon>Cenchrinae</taxon>
        <taxon>Setaria</taxon>
    </lineage>
</organism>
<reference evidence="1" key="1">
    <citation type="submission" date="2019-03" db="EMBL/GenBank/DDBJ databases">
        <title>WGS assembly of Setaria viridis.</title>
        <authorList>
            <person name="Huang P."/>
            <person name="Jenkins J."/>
            <person name="Grimwood J."/>
            <person name="Barry K."/>
            <person name="Healey A."/>
            <person name="Mamidi S."/>
            <person name="Sreedasyam A."/>
            <person name="Shu S."/>
            <person name="Feldman M."/>
            <person name="Wu J."/>
            <person name="Yu Y."/>
            <person name="Chen C."/>
            <person name="Johnson J."/>
            <person name="Rokhsar D."/>
            <person name="Baxter I."/>
            <person name="Schmutz J."/>
            <person name="Brutnell T."/>
            <person name="Kellogg E."/>
        </authorList>
    </citation>
    <scope>NUCLEOTIDE SEQUENCE [LARGE SCALE GENOMIC DNA]</scope>
</reference>
<name>A0A4V6D9S2_SETVI</name>
<gene>
    <name evidence="1" type="ORF">SEVIR_3G219900v2</name>
</gene>